<dbReference type="Pfam" id="PF09423">
    <property type="entry name" value="PhoD"/>
    <property type="match status" value="1"/>
</dbReference>
<reference evidence="4" key="1">
    <citation type="submission" date="2021-04" db="EMBL/GenBank/DDBJ databases">
        <title>Biosynthetic gene clusters of Dactylosporangioum roseum.</title>
        <authorList>
            <person name="Hartkoorn R.C."/>
            <person name="Beaudoing E."/>
            <person name="Hot D."/>
            <person name="Moureu S."/>
        </authorList>
    </citation>
    <scope>NUCLEOTIDE SEQUENCE</scope>
    <source>
        <strain evidence="4">NRRL B-16295</strain>
    </source>
</reference>
<dbReference type="PROSITE" id="PS51318">
    <property type="entry name" value="TAT"/>
    <property type="match status" value="1"/>
</dbReference>
<dbReference type="Pfam" id="PF16655">
    <property type="entry name" value="PhoD_N"/>
    <property type="match status" value="1"/>
</dbReference>
<accession>A0ABY5YY91</accession>
<name>A0ABY5YY91_9ACTN</name>
<keyword evidence="5" id="KW-1185">Reference proteome</keyword>
<dbReference type="Gene3D" id="2.60.40.380">
    <property type="entry name" value="Purple acid phosphatase-like, N-terminal"/>
    <property type="match status" value="1"/>
</dbReference>
<dbReference type="InterPro" id="IPR006311">
    <property type="entry name" value="TAT_signal"/>
</dbReference>
<dbReference type="RefSeq" id="WP_260724054.1">
    <property type="nucleotide sequence ID" value="NZ_BAAABS010000052.1"/>
</dbReference>
<evidence type="ECO:0000259" key="2">
    <source>
        <dbReference type="Pfam" id="PF09423"/>
    </source>
</evidence>
<feature type="domain" description="Phospholipase D N-terminal" evidence="3">
    <location>
        <begin position="61"/>
        <end position="159"/>
    </location>
</feature>
<dbReference type="Gene3D" id="3.60.21.70">
    <property type="entry name" value="PhoD-like phosphatase"/>
    <property type="match status" value="1"/>
</dbReference>
<feature type="region of interest" description="Disordered" evidence="1">
    <location>
        <begin position="1"/>
        <end position="23"/>
    </location>
</feature>
<sequence>MASSDDISAETPPARPAHRSGVTRRTLLAAGATTAVGIAVATPALASSRPSPKLPDEVFALGVASGDPLPEAVVIWTRLAPDPLRLDGTGGMPPETFPVDWEIAEDELFQKVVHRGTWPATADDAHSVHVDVRGLRAGREYYYRFRAGGQISPAGRTRTAPVPGSRPARVRFATASCQRFTDGYYTAYQDMLRYDPDLVFHLGDYFYEKDNGAGPVGRQHLPIGECMTLPDYRVRIAQVRMDPDMLAIHASAPFVVTFDDHEVSGNYAGDIPETGQGADATVEEFRLRKAAAYKSYWEHMPLRSAQRPSGSDMQVYRRLYWGKLATFTILDTRQYRSNQVTDADSPEAYDPSRTILGAQQERWLLKHLKHTGASWDVLAQQVPFFADPDIGHPEDKWDGYRAARENILRGMAANPNCHPVVLSGDIHKHRAADLKRDFSDPASKTLGVEFTTTSISSSSRIGVDEKVTAKFDPVPETPHLRFAGNGRGYVTVELTPGQLRADFRAVTTILSTSSPSSTVASFVSDPVRPGLRRA</sequence>
<proteinExistence type="predicted"/>
<dbReference type="InterPro" id="IPR018946">
    <property type="entry name" value="PhoD-like_MPP"/>
</dbReference>
<dbReference type="InterPro" id="IPR038607">
    <property type="entry name" value="PhoD-like_sf"/>
</dbReference>
<dbReference type="InterPro" id="IPR032093">
    <property type="entry name" value="PhoD_N"/>
</dbReference>
<evidence type="ECO:0000313" key="4">
    <source>
        <dbReference type="EMBL" id="UWZ34720.1"/>
    </source>
</evidence>
<evidence type="ECO:0000256" key="1">
    <source>
        <dbReference type="SAM" id="MobiDB-lite"/>
    </source>
</evidence>
<dbReference type="Proteomes" id="UP001058271">
    <property type="component" value="Chromosome"/>
</dbReference>
<dbReference type="InterPro" id="IPR029052">
    <property type="entry name" value="Metallo-depent_PP-like"/>
</dbReference>
<feature type="domain" description="PhoD-like phosphatase metallophosphatase" evidence="2">
    <location>
        <begin position="172"/>
        <end position="503"/>
    </location>
</feature>
<protein>
    <submittedName>
        <fullName evidence="4">Alkaline phosphatase D family protein</fullName>
    </submittedName>
</protein>
<evidence type="ECO:0000313" key="5">
    <source>
        <dbReference type="Proteomes" id="UP001058271"/>
    </source>
</evidence>
<dbReference type="PANTHER" id="PTHR43606">
    <property type="entry name" value="PHOSPHATASE, PUTATIVE (AFU_ORTHOLOGUE AFUA_6G08710)-RELATED"/>
    <property type="match status" value="1"/>
</dbReference>
<dbReference type="PANTHER" id="PTHR43606:SF2">
    <property type="entry name" value="ALKALINE PHOSPHATASE FAMILY PROTEIN (AFU_ORTHOLOGUE AFUA_5G03860)"/>
    <property type="match status" value="1"/>
</dbReference>
<gene>
    <name evidence="4" type="ORF">Drose_26375</name>
</gene>
<dbReference type="CDD" id="cd07389">
    <property type="entry name" value="MPP_PhoD"/>
    <property type="match status" value="1"/>
</dbReference>
<dbReference type="InterPro" id="IPR052900">
    <property type="entry name" value="Phospholipid_Metab_Enz"/>
</dbReference>
<organism evidence="4 5">
    <name type="scientific">Dactylosporangium roseum</name>
    <dbReference type="NCBI Taxonomy" id="47989"/>
    <lineage>
        <taxon>Bacteria</taxon>
        <taxon>Bacillati</taxon>
        <taxon>Actinomycetota</taxon>
        <taxon>Actinomycetes</taxon>
        <taxon>Micromonosporales</taxon>
        <taxon>Micromonosporaceae</taxon>
        <taxon>Dactylosporangium</taxon>
    </lineage>
</organism>
<evidence type="ECO:0000259" key="3">
    <source>
        <dbReference type="Pfam" id="PF16655"/>
    </source>
</evidence>
<dbReference type="EMBL" id="CP073721">
    <property type="protein sequence ID" value="UWZ34720.1"/>
    <property type="molecule type" value="Genomic_DNA"/>
</dbReference>
<dbReference type="SUPFAM" id="SSF56300">
    <property type="entry name" value="Metallo-dependent phosphatases"/>
    <property type="match status" value="1"/>
</dbReference>